<proteinExistence type="predicted"/>
<evidence type="ECO:0000313" key="1">
    <source>
        <dbReference type="EMBL" id="MDO5976709.1"/>
    </source>
</evidence>
<comment type="caution">
    <text evidence="1">The sequence shown here is derived from an EMBL/GenBank/DDBJ whole genome shotgun (WGS) entry which is preliminary data.</text>
</comment>
<gene>
    <name evidence="1" type="ORF">Q4Q40_21105</name>
</gene>
<dbReference type="EMBL" id="JAUOEL010000009">
    <property type="protein sequence ID" value="MDO5976709.1"/>
    <property type="molecule type" value="Genomic_DNA"/>
</dbReference>
<evidence type="ECO:0008006" key="3">
    <source>
        <dbReference type="Google" id="ProtNLM"/>
    </source>
</evidence>
<evidence type="ECO:0000313" key="2">
    <source>
        <dbReference type="Proteomes" id="UP001176806"/>
    </source>
</evidence>
<reference evidence="1" key="1">
    <citation type="submission" date="2023-07" db="EMBL/GenBank/DDBJ databases">
        <title>Two novel species in the genus Flavivirga.</title>
        <authorList>
            <person name="Kwon K."/>
        </authorList>
    </citation>
    <scope>NUCLEOTIDE SEQUENCE</scope>
    <source>
        <strain evidence="1">KACC 14158</strain>
    </source>
</reference>
<keyword evidence="2" id="KW-1185">Reference proteome</keyword>
<dbReference type="Proteomes" id="UP001176806">
    <property type="component" value="Unassembled WGS sequence"/>
</dbReference>
<protein>
    <recommendedName>
        <fullName evidence="3">MutS-like protein</fullName>
    </recommendedName>
</protein>
<dbReference type="RefSeq" id="WP_303304032.1">
    <property type="nucleotide sequence ID" value="NZ_BAABDA010000011.1"/>
</dbReference>
<name>A0ABT8WUE2_9FLAO</name>
<sequence length="246" mass="27549">MTIAEKRQVSADKTRFTLFKEGLFYKCYNEDAMMFTQKVRAYKVSSKFVKSVGAEVRSLGFPASEIEKENLKLQAISEAIQATSYTEKTYGIVFSLKEDIKQNYNFHHGKNTLPELMLKNRKTNSMGSAANNPNISSRLLRDTSVSSFRTMHCFEMCRRYVLLPVAGNRNNSNGSLNNVGSNGNYWSSTVSGTNARNLNFNSSNANMNSNNRANGFSVRCLKDCNTMHGSTTALVSFNANFKINVL</sequence>
<accession>A0ABT8WUE2</accession>
<organism evidence="1 2">
    <name type="scientific">Flavivirga jejuensis</name>
    <dbReference type="NCBI Taxonomy" id="870487"/>
    <lineage>
        <taxon>Bacteria</taxon>
        <taxon>Pseudomonadati</taxon>
        <taxon>Bacteroidota</taxon>
        <taxon>Flavobacteriia</taxon>
        <taxon>Flavobacteriales</taxon>
        <taxon>Flavobacteriaceae</taxon>
        <taxon>Flavivirga</taxon>
    </lineage>
</organism>